<dbReference type="PANTHER" id="PTHR22600:SF57">
    <property type="entry name" value="BETA-N-ACETYLHEXOSAMINIDASE"/>
    <property type="match status" value="1"/>
</dbReference>
<dbReference type="OrthoDB" id="9763537at2"/>
<dbReference type="Proteomes" id="UP000293289">
    <property type="component" value="Unassembled WGS sequence"/>
</dbReference>
<dbReference type="GO" id="GO:0016020">
    <property type="term" value="C:membrane"/>
    <property type="evidence" value="ECO:0007669"/>
    <property type="project" value="TreeGrafter"/>
</dbReference>
<name>A0A4Q7MEE8_9MICO</name>
<comment type="catalytic activity">
    <reaction evidence="1">
        <text>Hydrolysis of terminal non-reducing N-acetyl-D-hexosamine residues in N-acetyl-beta-D-hexosaminides.</text>
        <dbReference type="EC" id="3.2.1.52"/>
    </reaction>
</comment>
<feature type="domain" description="Beta-hexosaminidase bacterial type N-terminal" evidence="8">
    <location>
        <begin position="24"/>
        <end position="164"/>
    </location>
</feature>
<dbReference type="Gene3D" id="3.30.379.10">
    <property type="entry name" value="Chitobiase/beta-hexosaminidase domain 2-like"/>
    <property type="match status" value="1"/>
</dbReference>
<dbReference type="SUPFAM" id="SSF55545">
    <property type="entry name" value="beta-N-acetylhexosaminidase-like domain"/>
    <property type="match status" value="1"/>
</dbReference>
<evidence type="ECO:0000256" key="3">
    <source>
        <dbReference type="ARBA" id="ARBA00012663"/>
    </source>
</evidence>
<evidence type="ECO:0000256" key="2">
    <source>
        <dbReference type="ARBA" id="ARBA00006285"/>
    </source>
</evidence>
<dbReference type="EC" id="3.2.1.52" evidence="3"/>
<dbReference type="InterPro" id="IPR015883">
    <property type="entry name" value="Glyco_hydro_20_cat"/>
</dbReference>
<evidence type="ECO:0000259" key="8">
    <source>
        <dbReference type="Pfam" id="PF02838"/>
    </source>
</evidence>
<sequence>MTDLITTPGPQPPSAASVLSTAAIPAIHVAHSLPGSWRVSSGACVSGPESLAGLLHRFADDVATDSGIALVVASDDDDAATADILVDLDATGLDHLPLATGVRADGRDVEEADERYAIEIEPTGVRLRGATHEAVHRALTTLRQLITAGTAGSIADVPGARLTDGPRFAWRGLSVDVVRTFHDPESIRRVIDMCSLYKLNVLHLHLTDDQGWRFEVPTWPLLTEIGGAGALGDRPGGYYSQADVAELVQYASERFVTIVPEVDLPGHVQAVFRAYPVLAPEPNPAAQAASAAGLAIGTLDLDRGPTRQFVADALTAVAEQFHTAAYVHVGGDEAFGMSDEAHAEFVDEAMAVVRGLGKRAIGWQEAARANVGADDVVQYWIEPNQMAAMMDSGALDGMLPPELATVFLETMGKSSDDVPTALAKGSRVLVSPNTVLYFDQPHAETAATEDQEALRARVGLPFYPGATLREMVEWDPVSVTPGIDSDDRIAGVEAAVWCETVTNRDDLEFLLMPRLAGLGERAWSATPTDWDEYVHRLTAASRAWDRRGWAWFRPASIDWQGVM</sequence>
<comment type="caution">
    <text evidence="9">The sequence shown here is derived from an EMBL/GenBank/DDBJ whole genome shotgun (WGS) entry which is preliminary data.</text>
</comment>
<dbReference type="InterPro" id="IPR025705">
    <property type="entry name" value="Beta_hexosaminidase_sua/sub"/>
</dbReference>
<dbReference type="Pfam" id="PF02838">
    <property type="entry name" value="Glyco_hydro_20b"/>
    <property type="match status" value="1"/>
</dbReference>
<evidence type="ECO:0000313" key="9">
    <source>
        <dbReference type="EMBL" id="RZS66444.1"/>
    </source>
</evidence>
<dbReference type="AlphaFoldDB" id="A0A4Q7MEE8"/>
<dbReference type="PANTHER" id="PTHR22600">
    <property type="entry name" value="BETA-HEXOSAMINIDASE"/>
    <property type="match status" value="1"/>
</dbReference>
<dbReference type="Pfam" id="PF00728">
    <property type="entry name" value="Glyco_hydro_20"/>
    <property type="match status" value="1"/>
</dbReference>
<dbReference type="EMBL" id="SGWY01000002">
    <property type="protein sequence ID" value="RZS66444.1"/>
    <property type="molecule type" value="Genomic_DNA"/>
</dbReference>
<dbReference type="GO" id="GO:0030203">
    <property type="term" value="P:glycosaminoglycan metabolic process"/>
    <property type="evidence" value="ECO:0007669"/>
    <property type="project" value="TreeGrafter"/>
</dbReference>
<dbReference type="GO" id="GO:0005975">
    <property type="term" value="P:carbohydrate metabolic process"/>
    <property type="evidence" value="ECO:0007669"/>
    <property type="project" value="InterPro"/>
</dbReference>
<dbReference type="GO" id="GO:0004563">
    <property type="term" value="F:beta-N-acetylhexosaminidase activity"/>
    <property type="evidence" value="ECO:0007669"/>
    <property type="project" value="UniProtKB-EC"/>
</dbReference>
<evidence type="ECO:0000256" key="4">
    <source>
        <dbReference type="ARBA" id="ARBA00022801"/>
    </source>
</evidence>
<comment type="similarity">
    <text evidence="2">Belongs to the glycosyl hydrolase 20 family.</text>
</comment>
<proteinExistence type="inferred from homology"/>
<reference evidence="9 10" key="1">
    <citation type="submission" date="2019-02" db="EMBL/GenBank/DDBJ databases">
        <title>Genomic Encyclopedia of Type Strains, Phase IV (KMG-IV): sequencing the most valuable type-strain genomes for metagenomic binning, comparative biology and taxonomic classification.</title>
        <authorList>
            <person name="Goeker M."/>
        </authorList>
    </citation>
    <scope>NUCLEOTIDE SEQUENCE [LARGE SCALE GENOMIC DNA]</scope>
    <source>
        <strain evidence="9 10">DSM 43045</strain>
    </source>
</reference>
<feature type="domain" description="Glycoside hydrolase family 20 catalytic" evidence="7">
    <location>
        <begin position="168"/>
        <end position="525"/>
    </location>
</feature>
<dbReference type="PRINTS" id="PR00738">
    <property type="entry name" value="GLHYDRLASE20"/>
</dbReference>
<dbReference type="InterPro" id="IPR017853">
    <property type="entry name" value="GH"/>
</dbReference>
<evidence type="ECO:0000256" key="5">
    <source>
        <dbReference type="ARBA" id="ARBA00023295"/>
    </source>
</evidence>
<keyword evidence="4" id="KW-0378">Hydrolase</keyword>
<keyword evidence="10" id="KW-1185">Reference proteome</keyword>
<feature type="active site" description="Proton donor" evidence="6">
    <location>
        <position position="333"/>
    </location>
</feature>
<gene>
    <name evidence="9" type="ORF">EV187_2171</name>
</gene>
<dbReference type="SUPFAM" id="SSF51445">
    <property type="entry name" value="(Trans)glycosidases"/>
    <property type="match status" value="1"/>
</dbReference>
<accession>A0A4Q7MEE8</accession>
<evidence type="ECO:0000256" key="6">
    <source>
        <dbReference type="PIRSR" id="PIRSR625705-1"/>
    </source>
</evidence>
<dbReference type="Gene3D" id="3.20.20.80">
    <property type="entry name" value="Glycosidases"/>
    <property type="match status" value="1"/>
</dbReference>
<evidence type="ECO:0000256" key="1">
    <source>
        <dbReference type="ARBA" id="ARBA00001231"/>
    </source>
</evidence>
<dbReference type="InterPro" id="IPR015882">
    <property type="entry name" value="HEX_bac_N"/>
</dbReference>
<evidence type="ECO:0000259" key="7">
    <source>
        <dbReference type="Pfam" id="PF00728"/>
    </source>
</evidence>
<organism evidence="9 10">
    <name type="scientific">Agromyces ramosus</name>
    <dbReference type="NCBI Taxonomy" id="33879"/>
    <lineage>
        <taxon>Bacteria</taxon>
        <taxon>Bacillati</taxon>
        <taxon>Actinomycetota</taxon>
        <taxon>Actinomycetes</taxon>
        <taxon>Micrococcales</taxon>
        <taxon>Microbacteriaceae</taxon>
        <taxon>Agromyces</taxon>
    </lineage>
</organism>
<keyword evidence="5" id="KW-0326">Glycosidase</keyword>
<evidence type="ECO:0000313" key="10">
    <source>
        <dbReference type="Proteomes" id="UP000293289"/>
    </source>
</evidence>
<dbReference type="RefSeq" id="WP_130353035.1">
    <property type="nucleotide sequence ID" value="NZ_SGWY01000002.1"/>
</dbReference>
<protein>
    <recommendedName>
        <fullName evidence="3">beta-N-acetylhexosaminidase</fullName>
        <ecNumber evidence="3">3.2.1.52</ecNumber>
    </recommendedName>
</protein>
<dbReference type="InterPro" id="IPR029018">
    <property type="entry name" value="Hex-like_dom2"/>
</dbReference>